<dbReference type="GO" id="GO:0005737">
    <property type="term" value="C:cytoplasm"/>
    <property type="evidence" value="ECO:0007669"/>
    <property type="project" value="TreeGrafter"/>
</dbReference>
<dbReference type="PANTHER" id="PTHR48079">
    <property type="entry name" value="PROTEIN YEEZ"/>
    <property type="match status" value="1"/>
</dbReference>
<evidence type="ECO:0000313" key="4">
    <source>
        <dbReference type="Proteomes" id="UP000187085"/>
    </source>
</evidence>
<dbReference type="Proteomes" id="UP000187085">
    <property type="component" value="Unassembled WGS sequence"/>
</dbReference>
<comment type="caution">
    <text evidence="3">The sequence shown here is derived from an EMBL/GenBank/DDBJ whole genome shotgun (WGS) entry which is preliminary data.</text>
</comment>
<name>A0A1R1LB40_9MICC</name>
<accession>A0A1R1LB40</accession>
<evidence type="ECO:0000259" key="2">
    <source>
        <dbReference type="Pfam" id="PF01370"/>
    </source>
</evidence>
<dbReference type="STRING" id="554083.BKD30_07600"/>
<dbReference type="InterPro" id="IPR051783">
    <property type="entry name" value="NAD(P)-dependent_oxidoreduct"/>
</dbReference>
<gene>
    <name evidence="3" type="ORF">BKD30_07600</name>
</gene>
<dbReference type="OrthoDB" id="9808276at2"/>
<dbReference type="InterPro" id="IPR036291">
    <property type="entry name" value="NAD(P)-bd_dom_sf"/>
</dbReference>
<dbReference type="GO" id="GO:0004029">
    <property type="term" value="F:aldehyde dehydrogenase (NAD+) activity"/>
    <property type="evidence" value="ECO:0007669"/>
    <property type="project" value="TreeGrafter"/>
</dbReference>
<dbReference type="AlphaFoldDB" id="A0A1R1LB40"/>
<dbReference type="InterPro" id="IPR001509">
    <property type="entry name" value="Epimerase_deHydtase"/>
</dbReference>
<evidence type="ECO:0000313" key="3">
    <source>
        <dbReference type="EMBL" id="OMH24750.1"/>
    </source>
</evidence>
<dbReference type="SUPFAM" id="SSF51735">
    <property type="entry name" value="NAD(P)-binding Rossmann-fold domains"/>
    <property type="match status" value="1"/>
</dbReference>
<evidence type="ECO:0000256" key="1">
    <source>
        <dbReference type="SAM" id="MobiDB-lite"/>
    </source>
</evidence>
<feature type="region of interest" description="Disordered" evidence="1">
    <location>
        <begin position="264"/>
        <end position="327"/>
    </location>
</feature>
<protein>
    <recommendedName>
        <fullName evidence="2">NAD-dependent epimerase/dehydratase domain-containing protein</fullName>
    </recommendedName>
</protein>
<dbReference type="EMBL" id="MRDE01000049">
    <property type="protein sequence ID" value="OMH24750.1"/>
    <property type="molecule type" value="Genomic_DNA"/>
</dbReference>
<feature type="compositionally biased region" description="Polar residues" evidence="1">
    <location>
        <begin position="314"/>
        <end position="325"/>
    </location>
</feature>
<dbReference type="PANTHER" id="PTHR48079:SF6">
    <property type="entry name" value="NAD(P)-BINDING DOMAIN-CONTAINING PROTEIN-RELATED"/>
    <property type="match status" value="1"/>
</dbReference>
<dbReference type="Pfam" id="PF01370">
    <property type="entry name" value="Epimerase"/>
    <property type="match status" value="1"/>
</dbReference>
<keyword evidence="4" id="KW-1185">Reference proteome</keyword>
<proteinExistence type="predicted"/>
<reference evidence="3 4" key="1">
    <citation type="submission" date="2016-12" db="EMBL/GenBank/DDBJ databases">
        <title>Draft genome of Tersicoccus phoenicis 1P05MA.</title>
        <authorList>
            <person name="Nakajima Y."/>
            <person name="Yoshizawa S."/>
            <person name="Nakamura K."/>
            <person name="Ogura Y."/>
            <person name="Hayashi T."/>
            <person name="Kogure K."/>
        </authorList>
    </citation>
    <scope>NUCLEOTIDE SEQUENCE [LARGE SCALE GENOMIC DNA]</scope>
    <source>
        <strain evidence="3 4">1p05MA</strain>
    </source>
</reference>
<organism evidence="3 4">
    <name type="scientific">Tersicoccus phoenicis</name>
    <dbReference type="NCBI Taxonomy" id="554083"/>
    <lineage>
        <taxon>Bacteria</taxon>
        <taxon>Bacillati</taxon>
        <taxon>Actinomycetota</taxon>
        <taxon>Actinomycetes</taxon>
        <taxon>Micrococcales</taxon>
        <taxon>Micrococcaceae</taxon>
        <taxon>Tersicoccus</taxon>
    </lineage>
</organism>
<sequence length="348" mass="35336">MPVLIVGCGDLGTEAGLRFAAAGHRVTGWRRRPEALPAALHGVAADVVAAARLSSESAGGLPALDPGTGVVGPSADSAGGPFGSGPGVLPVVDPGTGVVVVSLTPSSRDAAGYRATYVDGTRAALAAVDRAGARPRVVFVSSTSVLGSDHGAELDESAPAEPTSETASALAEAERLVLARPDGVVLRLAGIYGPGRTRLIDRVRAGDTGRASHWTNRIHRDDAAAAIVRLATLAAPAPIYHGVDDEPARESDVLDFLAGELGVSHTSDDADPSLTGPVGSGRPGDVKPNSRFGAVAPSGDVDTAPPPMADTGKRLSNAQLRSTGWSPAYPSYREGYRALLAGVGRRHP</sequence>
<dbReference type="Gene3D" id="3.40.50.720">
    <property type="entry name" value="NAD(P)-binding Rossmann-like Domain"/>
    <property type="match status" value="1"/>
</dbReference>
<feature type="domain" description="NAD-dependent epimerase/dehydratase" evidence="2">
    <location>
        <begin position="109"/>
        <end position="228"/>
    </location>
</feature>